<evidence type="ECO:0000313" key="3">
    <source>
        <dbReference type="Proteomes" id="UP001338309"/>
    </source>
</evidence>
<sequence length="493" mass="53509">MKKLLSGLTLFVVGCLLLVSCNQEDDFAPQLKEGQVALNLVNVLSSSSPIGARLSQYTPYGSTNPFCSSEQEVTVEFEGTDDAVRITFINKLVNAQGGLIGYKWRARNGTANDLTNVQVRVGGNTPIWTTSVLGAGKEVFFLTPGPAAGVSIFWDGGSRGTASSNETTVVACNYNPTQPNCENEQFIFVSATRSNVSFSFQGSLFQDVNDANSFLGFKFRIENPTSFDWENVRITGGGGFNYPLPNVPAGTDLWVLMNEPGQSGNGMTLRYDQVGGAVNQSRGTATPSINNQKRAVCSGDPCEFVPFTHVAPAIFDVYFVPTNGGPTVKVENHNYLTPLVVSIPLQEYTVYVTNYDDGDANTLDDYNNLPDYSSVLYMVGSAVIDYGSVSTANVTALNPYSAILVANNYQLDGIPNLDGQPLVQSGDAQYFYIYSKVDGNETVGILDIRGDSQDQGPQDFVANQQYRFLLCLDSELIILREDVFSVSNDVIIR</sequence>
<dbReference type="PROSITE" id="PS51257">
    <property type="entry name" value="PROKAR_LIPOPROTEIN"/>
    <property type="match status" value="1"/>
</dbReference>
<evidence type="ECO:0000313" key="2">
    <source>
        <dbReference type="EMBL" id="GMQ29785.1"/>
    </source>
</evidence>
<protein>
    <submittedName>
        <fullName evidence="2">Uncharacterized protein</fullName>
    </submittedName>
</protein>
<comment type="caution">
    <text evidence="2">The sequence shown here is derived from an EMBL/GenBank/DDBJ whole genome shotgun (WGS) entry which is preliminary data.</text>
</comment>
<dbReference type="EMBL" id="BTPD01000007">
    <property type="protein sequence ID" value="GMQ29785.1"/>
    <property type="molecule type" value="Genomic_DNA"/>
</dbReference>
<dbReference type="Proteomes" id="UP001338309">
    <property type="component" value="Unassembled WGS sequence"/>
</dbReference>
<accession>A0ABQ6PR97</accession>
<keyword evidence="3" id="KW-1185">Reference proteome</keyword>
<keyword evidence="1" id="KW-0732">Signal</keyword>
<feature type="signal peptide" evidence="1">
    <location>
        <begin position="1"/>
        <end position="24"/>
    </location>
</feature>
<organism evidence="2 3">
    <name type="scientific">Algoriphagus confluentis</name>
    <dbReference type="NCBI Taxonomy" id="1697556"/>
    <lineage>
        <taxon>Bacteria</taxon>
        <taxon>Pseudomonadati</taxon>
        <taxon>Bacteroidota</taxon>
        <taxon>Cytophagia</taxon>
        <taxon>Cytophagales</taxon>
        <taxon>Cyclobacteriaceae</taxon>
        <taxon>Algoriphagus</taxon>
    </lineage>
</organism>
<gene>
    <name evidence="2" type="ORF">Aconfl_24280</name>
</gene>
<proteinExistence type="predicted"/>
<evidence type="ECO:0000256" key="1">
    <source>
        <dbReference type="SAM" id="SignalP"/>
    </source>
</evidence>
<dbReference type="RefSeq" id="WP_338224506.1">
    <property type="nucleotide sequence ID" value="NZ_BTPD01000007.1"/>
</dbReference>
<reference evidence="2 3" key="1">
    <citation type="submission" date="2023-08" db="EMBL/GenBank/DDBJ databases">
        <title>Draft genome sequence of Algoriphagus confluentis.</title>
        <authorList>
            <person name="Takatani N."/>
            <person name="Hosokawa M."/>
            <person name="Sawabe T."/>
        </authorList>
    </citation>
    <scope>NUCLEOTIDE SEQUENCE [LARGE SCALE GENOMIC DNA]</scope>
    <source>
        <strain evidence="2 3">NBRC 111222</strain>
    </source>
</reference>
<name>A0ABQ6PR97_9BACT</name>
<feature type="chain" id="PRO_5047168610" evidence="1">
    <location>
        <begin position="25"/>
        <end position="493"/>
    </location>
</feature>